<feature type="domain" description="Helicase C-terminal" evidence="2">
    <location>
        <begin position="352"/>
        <end position="507"/>
    </location>
</feature>
<dbReference type="SUPFAM" id="SSF52540">
    <property type="entry name" value="P-loop containing nucleoside triphosphate hydrolases"/>
    <property type="match status" value="1"/>
</dbReference>
<dbReference type="Pfam" id="PF00271">
    <property type="entry name" value="Helicase_C"/>
    <property type="match status" value="1"/>
</dbReference>
<dbReference type="PROSITE" id="PS51192">
    <property type="entry name" value="HELICASE_ATP_BIND_1"/>
    <property type="match status" value="1"/>
</dbReference>
<evidence type="ECO:0000259" key="2">
    <source>
        <dbReference type="PROSITE" id="PS51194"/>
    </source>
</evidence>
<dbReference type="OrthoDB" id="9814088at2"/>
<evidence type="ECO:0000259" key="1">
    <source>
        <dbReference type="PROSITE" id="PS51192"/>
    </source>
</evidence>
<dbReference type="Gene3D" id="3.40.50.300">
    <property type="entry name" value="P-loop containing nucleotide triphosphate hydrolases"/>
    <property type="match status" value="2"/>
</dbReference>
<dbReference type="Proteomes" id="UP000261905">
    <property type="component" value="Unassembled WGS sequence"/>
</dbReference>
<dbReference type="RefSeq" id="WP_116042805.1">
    <property type="nucleotide sequence ID" value="NZ_QUBQ01000001.1"/>
</dbReference>
<dbReference type="Pfam" id="PF00176">
    <property type="entry name" value="SNF2-rel_dom"/>
    <property type="match status" value="1"/>
</dbReference>
<dbReference type="AlphaFoldDB" id="A0A371PIY3"/>
<comment type="caution">
    <text evidence="3">The sequence shown here is derived from an EMBL/GenBank/DDBJ whole genome shotgun (WGS) entry which is preliminary data.</text>
</comment>
<gene>
    <name evidence="3" type="ORF">DX130_03285</name>
</gene>
<dbReference type="EMBL" id="QUBQ01000001">
    <property type="protein sequence ID" value="REK76103.1"/>
    <property type="molecule type" value="Genomic_DNA"/>
</dbReference>
<reference evidence="3 4" key="1">
    <citation type="submission" date="2018-08" db="EMBL/GenBank/DDBJ databases">
        <title>Paenibacillus sp. M4BSY-1, whole genome shotgun sequence.</title>
        <authorList>
            <person name="Tuo L."/>
        </authorList>
    </citation>
    <scope>NUCLEOTIDE SEQUENCE [LARGE SCALE GENOMIC DNA]</scope>
    <source>
        <strain evidence="3 4">M4BSY-1</strain>
    </source>
</reference>
<evidence type="ECO:0000313" key="3">
    <source>
        <dbReference type="EMBL" id="REK76103.1"/>
    </source>
</evidence>
<evidence type="ECO:0008006" key="5">
    <source>
        <dbReference type="Google" id="ProtNLM"/>
    </source>
</evidence>
<name>A0A371PIY3_9BACL</name>
<accession>A0A371PIY3</accession>
<proteinExistence type="predicted"/>
<dbReference type="InterPro" id="IPR000330">
    <property type="entry name" value="SNF2_N"/>
</dbReference>
<dbReference type="PROSITE" id="PS51194">
    <property type="entry name" value="HELICASE_CTER"/>
    <property type="match status" value="1"/>
</dbReference>
<evidence type="ECO:0000313" key="4">
    <source>
        <dbReference type="Proteomes" id="UP000261905"/>
    </source>
</evidence>
<protein>
    <recommendedName>
        <fullName evidence="5">DEAD/DEAH box helicase</fullName>
    </recommendedName>
</protein>
<organism evidence="3 4">
    <name type="scientific">Paenibacillus paeoniae</name>
    <dbReference type="NCBI Taxonomy" id="2292705"/>
    <lineage>
        <taxon>Bacteria</taxon>
        <taxon>Bacillati</taxon>
        <taxon>Bacillota</taxon>
        <taxon>Bacilli</taxon>
        <taxon>Bacillales</taxon>
        <taxon>Paenibacillaceae</taxon>
        <taxon>Paenibacillus</taxon>
    </lineage>
</organism>
<dbReference type="PANTHER" id="PTHR10799">
    <property type="entry name" value="SNF2/RAD54 HELICASE FAMILY"/>
    <property type="match status" value="1"/>
</dbReference>
<feature type="domain" description="Helicase ATP-binding" evidence="1">
    <location>
        <begin position="32"/>
        <end position="221"/>
    </location>
</feature>
<dbReference type="InterPro" id="IPR014001">
    <property type="entry name" value="Helicase_ATP-bd"/>
</dbReference>
<keyword evidence="4" id="KW-1185">Reference proteome</keyword>
<sequence length="694" mass="81696">MEEFEALRYIFFSNKPVDDQQIQYYKLQASIIDKLNHNSYAFVFDEPGAGKTVQGIYSIWNVISKKTQDEPTNILIIAPNKQLANKWRSEIKQFLMLDFSLIGNSTKDITYNQSYVSGKDNLYITYNSSNYSNLGITQLTNYDSENIYRSDWDLIICDEAHDYYTNYLNALFSDTVELKDGTYYKNRLAWFGAKQVLVLTATPIKFYYDEKLKLRDDFRKIKQIPERLLLEPSPVINEITIEDMLVFDSKKPVQRYFKETVLESKKYKNRQVEVIEYKPEDLAKSLWKYENGYRQHCFGNIFLLVNRLQSQSSWQTMFNDSEREKLQNIYKLYSKSEYTNEDVEELKQFDVKLREFINKIDCKEARMVIFVESKDTQKYLTKVFKAIGLNVFSLSSDKGLDIREKMVSEFNHLANSKVLITTWDLGNYGLNMHGGDTVACYEASRQINQIEQGFGRIDRINKGFNELKLILFKADGHYYDSYVLMDIYRKLFTEQLKNAPSKNMLFTSDYLDDFVENVNFMACVYDYLCSSYEKLFDEHSNALSISDLSKLYIEEFSDERFKEILYDLHLYSLEETVTLEKLKNRRYIHFNNKEKIQMFLDKAMESGINGSGKIHQILSDAIYYWKDGTLHIHSLDVLLESSKNFVPKCHKEFQEALAATNLDIRELARYNSMKLMKKMIEKKYHSLVTAAMLT</sequence>
<dbReference type="SMART" id="SM00487">
    <property type="entry name" value="DEXDc"/>
    <property type="match status" value="1"/>
</dbReference>
<dbReference type="InterPro" id="IPR001650">
    <property type="entry name" value="Helicase_C-like"/>
</dbReference>
<dbReference type="InterPro" id="IPR027417">
    <property type="entry name" value="P-loop_NTPase"/>
</dbReference>
<dbReference type="GO" id="GO:0005524">
    <property type="term" value="F:ATP binding"/>
    <property type="evidence" value="ECO:0007669"/>
    <property type="project" value="InterPro"/>
</dbReference>
<dbReference type="SMART" id="SM00490">
    <property type="entry name" value="HELICc"/>
    <property type="match status" value="1"/>
</dbReference>